<feature type="compositionally biased region" description="Basic and acidic residues" evidence="1">
    <location>
        <begin position="72"/>
        <end position="83"/>
    </location>
</feature>
<dbReference type="EMBL" id="QGKV02000759">
    <property type="protein sequence ID" value="KAF3563653.1"/>
    <property type="molecule type" value="Genomic_DNA"/>
</dbReference>
<reference evidence="2 3" key="1">
    <citation type="journal article" date="2020" name="BMC Genomics">
        <title>Intraspecific diversification of the crop wild relative Brassica cretica Lam. using demographic model selection.</title>
        <authorList>
            <person name="Kioukis A."/>
            <person name="Michalopoulou V.A."/>
            <person name="Briers L."/>
            <person name="Pirintsos S."/>
            <person name="Studholme D.J."/>
            <person name="Pavlidis P."/>
            <person name="Sarris P.F."/>
        </authorList>
    </citation>
    <scope>NUCLEOTIDE SEQUENCE [LARGE SCALE GENOMIC DNA]</scope>
    <source>
        <strain evidence="3">cv. PFS-1207/04</strain>
    </source>
</reference>
<evidence type="ECO:0000313" key="2">
    <source>
        <dbReference type="EMBL" id="KAF3563653.1"/>
    </source>
</evidence>
<name>A0ABQ7CVF8_BRACR</name>
<dbReference type="Proteomes" id="UP000266723">
    <property type="component" value="Unassembled WGS sequence"/>
</dbReference>
<keyword evidence="3" id="KW-1185">Reference proteome</keyword>
<feature type="region of interest" description="Disordered" evidence="1">
    <location>
        <begin position="52"/>
        <end position="83"/>
    </location>
</feature>
<protein>
    <submittedName>
        <fullName evidence="2">Uncharacterized protein</fullName>
    </submittedName>
</protein>
<accession>A0ABQ7CVF8</accession>
<evidence type="ECO:0000256" key="1">
    <source>
        <dbReference type="SAM" id="MobiDB-lite"/>
    </source>
</evidence>
<organism evidence="2 3">
    <name type="scientific">Brassica cretica</name>
    <name type="common">Mustard</name>
    <dbReference type="NCBI Taxonomy" id="69181"/>
    <lineage>
        <taxon>Eukaryota</taxon>
        <taxon>Viridiplantae</taxon>
        <taxon>Streptophyta</taxon>
        <taxon>Embryophyta</taxon>
        <taxon>Tracheophyta</taxon>
        <taxon>Spermatophyta</taxon>
        <taxon>Magnoliopsida</taxon>
        <taxon>eudicotyledons</taxon>
        <taxon>Gunneridae</taxon>
        <taxon>Pentapetalae</taxon>
        <taxon>rosids</taxon>
        <taxon>malvids</taxon>
        <taxon>Brassicales</taxon>
        <taxon>Brassicaceae</taxon>
        <taxon>Brassiceae</taxon>
        <taxon>Brassica</taxon>
    </lineage>
</organism>
<gene>
    <name evidence="2" type="ORF">DY000_02015789</name>
</gene>
<sequence>MMCRGASGFIGCELVDEDGPLGAKPCLGGFKADELWSWTSWTPFFRINHSAWKPEAGGRDPDPGDGTQTRGQEPEVWRQEPGSRKLEKSLHGIFFPNNIYLPNLTFIFSCIIEGKEHFRNDIDFEEHPNFSYSVGSWRCLVKRCRFVREIQISFERTSSLQFPNCKVPMVTPIETKRESVQSDHRRGCYENGMKAPCSVQHAKWASWTACSVQLAKWPNGRAGRCALSTLK</sequence>
<evidence type="ECO:0000313" key="3">
    <source>
        <dbReference type="Proteomes" id="UP000266723"/>
    </source>
</evidence>
<proteinExistence type="predicted"/>
<comment type="caution">
    <text evidence="2">The sequence shown here is derived from an EMBL/GenBank/DDBJ whole genome shotgun (WGS) entry which is preliminary data.</text>
</comment>